<dbReference type="EC" id="1.10.3.2" evidence="5"/>
<dbReference type="InterPro" id="IPR045087">
    <property type="entry name" value="Cu-oxidase_fam"/>
</dbReference>
<evidence type="ECO:0000256" key="2">
    <source>
        <dbReference type="ARBA" id="ARBA00001935"/>
    </source>
</evidence>
<dbReference type="Pfam" id="PF00394">
    <property type="entry name" value="Cu-oxidase"/>
    <property type="match status" value="1"/>
</dbReference>
<dbReference type="GO" id="GO:0052716">
    <property type="term" value="F:hydroquinone:oxygen oxidoreductase activity"/>
    <property type="evidence" value="ECO:0007669"/>
    <property type="project" value="UniProtKB-EC"/>
</dbReference>
<keyword evidence="12" id="KW-0732">Signal</keyword>
<dbReference type="PANTHER" id="PTHR11709:SF394">
    <property type="entry name" value="FI03373P-RELATED"/>
    <property type="match status" value="1"/>
</dbReference>
<protein>
    <recommendedName>
        <fullName evidence="5">laccase</fullName>
        <ecNumber evidence="5">1.10.3.2</ecNumber>
    </recommendedName>
</protein>
<feature type="domain" description="Plastocyanin-like" evidence="15">
    <location>
        <begin position="44"/>
        <end position="151"/>
    </location>
</feature>
<dbReference type="SMR" id="A0A166A1I6"/>
<evidence type="ECO:0000256" key="1">
    <source>
        <dbReference type="ARBA" id="ARBA00000349"/>
    </source>
</evidence>
<comment type="catalytic activity">
    <reaction evidence="1">
        <text>4 hydroquinone + O2 = 4 benzosemiquinone + 2 H2O</text>
        <dbReference type="Rhea" id="RHEA:11276"/>
        <dbReference type="ChEBI" id="CHEBI:15377"/>
        <dbReference type="ChEBI" id="CHEBI:15379"/>
        <dbReference type="ChEBI" id="CHEBI:17594"/>
        <dbReference type="ChEBI" id="CHEBI:17977"/>
        <dbReference type="EC" id="1.10.3.2"/>
    </reaction>
</comment>
<proteinExistence type="inferred from homology"/>
<dbReference type="PANTHER" id="PTHR11709">
    <property type="entry name" value="MULTI-COPPER OXIDASE"/>
    <property type="match status" value="1"/>
</dbReference>
<dbReference type="Gene3D" id="2.60.40.420">
    <property type="entry name" value="Cupredoxins - blue copper proteins"/>
    <property type="match status" value="3"/>
</dbReference>
<keyword evidence="7" id="KW-0479">Metal-binding</keyword>
<dbReference type="STRING" id="1314776.A0A166A1I6"/>
<keyword evidence="8" id="KW-0560">Oxidoreductase</keyword>
<evidence type="ECO:0000256" key="8">
    <source>
        <dbReference type="ARBA" id="ARBA00023002"/>
    </source>
</evidence>
<dbReference type="Pfam" id="PF07731">
    <property type="entry name" value="Cu-oxidase_2"/>
    <property type="match status" value="1"/>
</dbReference>
<feature type="domain" description="Plastocyanin-like" evidence="13">
    <location>
        <begin position="182"/>
        <end position="337"/>
    </location>
</feature>
<evidence type="ECO:0000256" key="9">
    <source>
        <dbReference type="ARBA" id="ARBA00023008"/>
    </source>
</evidence>
<evidence type="ECO:0000256" key="7">
    <source>
        <dbReference type="ARBA" id="ARBA00022723"/>
    </source>
</evidence>
<evidence type="ECO:0000259" key="15">
    <source>
        <dbReference type="Pfam" id="PF07732"/>
    </source>
</evidence>
<dbReference type="Proteomes" id="UP000076798">
    <property type="component" value="Unassembled WGS sequence"/>
</dbReference>
<evidence type="ECO:0000256" key="11">
    <source>
        <dbReference type="ARBA" id="ARBA00023180"/>
    </source>
</evidence>
<evidence type="ECO:0000256" key="5">
    <source>
        <dbReference type="ARBA" id="ARBA00012297"/>
    </source>
</evidence>
<keyword evidence="10" id="KW-1015">Disulfide bond</keyword>
<evidence type="ECO:0000256" key="4">
    <source>
        <dbReference type="ARBA" id="ARBA00010609"/>
    </source>
</evidence>
<dbReference type="InterPro" id="IPR002355">
    <property type="entry name" value="Cu_oxidase_Cu_BS"/>
</dbReference>
<organism evidence="16 17">
    <name type="scientific">Sistotremastrum suecicum HHB10207 ss-3</name>
    <dbReference type="NCBI Taxonomy" id="1314776"/>
    <lineage>
        <taxon>Eukaryota</taxon>
        <taxon>Fungi</taxon>
        <taxon>Dikarya</taxon>
        <taxon>Basidiomycota</taxon>
        <taxon>Agaricomycotina</taxon>
        <taxon>Agaricomycetes</taxon>
        <taxon>Sistotremastrales</taxon>
        <taxon>Sistotremastraceae</taxon>
        <taxon>Sistotremastrum</taxon>
    </lineage>
</organism>
<dbReference type="InterPro" id="IPR008972">
    <property type="entry name" value="Cupredoxin"/>
</dbReference>
<evidence type="ECO:0000256" key="6">
    <source>
        <dbReference type="ARBA" id="ARBA00022525"/>
    </source>
</evidence>
<reference evidence="16 17" key="1">
    <citation type="journal article" date="2016" name="Mol. Biol. Evol.">
        <title>Comparative Genomics of Early-Diverging Mushroom-Forming Fungi Provides Insights into the Origins of Lignocellulose Decay Capabilities.</title>
        <authorList>
            <person name="Nagy L.G."/>
            <person name="Riley R."/>
            <person name="Tritt A."/>
            <person name="Adam C."/>
            <person name="Daum C."/>
            <person name="Floudas D."/>
            <person name="Sun H."/>
            <person name="Yadav J.S."/>
            <person name="Pangilinan J."/>
            <person name="Larsson K.H."/>
            <person name="Matsuura K."/>
            <person name="Barry K."/>
            <person name="Labutti K."/>
            <person name="Kuo R."/>
            <person name="Ohm R.A."/>
            <person name="Bhattacharya S.S."/>
            <person name="Shirouzu T."/>
            <person name="Yoshinaga Y."/>
            <person name="Martin F.M."/>
            <person name="Grigoriev I.V."/>
            <person name="Hibbett D.S."/>
        </authorList>
    </citation>
    <scope>NUCLEOTIDE SEQUENCE [LARGE SCALE GENOMIC DNA]</scope>
    <source>
        <strain evidence="16 17">HHB10207 ss-3</strain>
    </source>
</reference>
<dbReference type="InterPro" id="IPR033138">
    <property type="entry name" value="Cu_oxidase_CS"/>
</dbReference>
<evidence type="ECO:0000256" key="10">
    <source>
        <dbReference type="ARBA" id="ARBA00023157"/>
    </source>
</evidence>
<sequence length="560" mass="61618">MFWIPILLVVLPITVVDAAQRNYSLVLSTTSGGTGRPDGWPFPRPIVLTNDTFPGPLISAQKGDTLNINVTNLISSPRVRRSTTIHWHGIFQHRTSGSDGTAQVSQCPISPSHSFQYQFGTDGQAGTFWYHSHLGTQYCDGLVGPLVIYGESRINSSLECCLSLSSDPQDPLASLYDVDNQNTIITIGDWNHLPANEAFRDTTILQPNPDSVIINGNGRFVRGPEFPVTPWPVSVIGPVTRNLRYRFRIINTSCYTFFNVSIDKHTMTVIEADGTEVNPLTVDSFTIFPGQRYSVIVKADQPVGNYWFRTTPTPNITNWDQNKDPAVNNAIFRYEGAPIAEPTTTFTPPTKTLREWDMVPYSSPAPPGGTGLPDKTFVVPINLVNDAMGQATIWTLGNGSFFGTAVPTLMQILTGSISAQKALGDDNVVTIGYNESIDLTLVNDCDPGVPCAIEDNHPLHLHGHEFAVIQAANQPTPNYKNPPRRDTVAIYNGNVTIRFNTLNPGPWIFHCHIDWHLAQGMALVFAEAPDRIKSGPDSVILPPGWKELCNIYDSLPPDQQ</sequence>
<dbReference type="FunFam" id="2.60.40.420:FF:000045">
    <property type="entry name" value="Laccase 2"/>
    <property type="match status" value="1"/>
</dbReference>
<keyword evidence="9" id="KW-0186">Copper</keyword>
<accession>A0A166A1I6</accession>
<dbReference type="InterPro" id="IPR011707">
    <property type="entry name" value="Cu-oxidase-like_N"/>
</dbReference>
<dbReference type="OrthoDB" id="2121828at2759"/>
<gene>
    <name evidence="16" type="ORF">SISSUDRAFT_1064953</name>
</gene>
<evidence type="ECO:0000256" key="3">
    <source>
        <dbReference type="ARBA" id="ARBA00004613"/>
    </source>
</evidence>
<dbReference type="GO" id="GO:0005507">
    <property type="term" value="F:copper ion binding"/>
    <property type="evidence" value="ECO:0007669"/>
    <property type="project" value="InterPro"/>
</dbReference>
<feature type="domain" description="Plastocyanin-like" evidence="14">
    <location>
        <begin position="405"/>
        <end position="530"/>
    </location>
</feature>
<dbReference type="InterPro" id="IPR011706">
    <property type="entry name" value="Cu-oxidase_C"/>
</dbReference>
<dbReference type="InterPro" id="IPR001117">
    <property type="entry name" value="Cu-oxidase_2nd"/>
</dbReference>
<keyword evidence="11" id="KW-0325">Glycoprotein</keyword>
<name>A0A166A1I6_9AGAM</name>
<dbReference type="Pfam" id="PF07732">
    <property type="entry name" value="Cu-oxidase_3"/>
    <property type="match status" value="1"/>
</dbReference>
<dbReference type="GO" id="GO:0005576">
    <property type="term" value="C:extracellular region"/>
    <property type="evidence" value="ECO:0007669"/>
    <property type="project" value="UniProtKB-SubCell"/>
</dbReference>
<evidence type="ECO:0000259" key="14">
    <source>
        <dbReference type="Pfam" id="PF07731"/>
    </source>
</evidence>
<keyword evidence="6" id="KW-0964">Secreted</keyword>
<dbReference type="PROSITE" id="PS00079">
    <property type="entry name" value="MULTICOPPER_OXIDASE1"/>
    <property type="match status" value="2"/>
</dbReference>
<feature type="chain" id="PRO_5007870369" description="laccase" evidence="12">
    <location>
        <begin position="19"/>
        <end position="560"/>
    </location>
</feature>
<comment type="similarity">
    <text evidence="4">Belongs to the multicopper oxidase family.</text>
</comment>
<keyword evidence="17" id="KW-1185">Reference proteome</keyword>
<evidence type="ECO:0000259" key="13">
    <source>
        <dbReference type="Pfam" id="PF00394"/>
    </source>
</evidence>
<feature type="signal peptide" evidence="12">
    <location>
        <begin position="1"/>
        <end position="18"/>
    </location>
</feature>
<dbReference type="EMBL" id="KV428162">
    <property type="protein sequence ID" value="KZT34866.1"/>
    <property type="molecule type" value="Genomic_DNA"/>
</dbReference>
<evidence type="ECO:0000256" key="12">
    <source>
        <dbReference type="SAM" id="SignalP"/>
    </source>
</evidence>
<dbReference type="SUPFAM" id="SSF49503">
    <property type="entry name" value="Cupredoxins"/>
    <property type="match status" value="3"/>
</dbReference>
<dbReference type="PROSITE" id="PS00080">
    <property type="entry name" value="MULTICOPPER_OXIDASE2"/>
    <property type="match status" value="1"/>
</dbReference>
<evidence type="ECO:0000313" key="17">
    <source>
        <dbReference type="Proteomes" id="UP000076798"/>
    </source>
</evidence>
<comment type="subcellular location">
    <subcellularLocation>
        <location evidence="3">Secreted</location>
    </subcellularLocation>
</comment>
<dbReference type="AlphaFoldDB" id="A0A166A1I6"/>
<comment type="cofactor">
    <cofactor evidence="2">
        <name>Cu cation</name>
        <dbReference type="ChEBI" id="CHEBI:23378"/>
    </cofactor>
</comment>
<evidence type="ECO:0000313" key="16">
    <source>
        <dbReference type="EMBL" id="KZT34866.1"/>
    </source>
</evidence>